<organism evidence="2 3">
    <name type="scientific">Bifidobacterium breve</name>
    <dbReference type="NCBI Taxonomy" id="1685"/>
    <lineage>
        <taxon>Bacteria</taxon>
        <taxon>Bacillati</taxon>
        <taxon>Actinomycetota</taxon>
        <taxon>Actinomycetes</taxon>
        <taxon>Bifidobacteriales</taxon>
        <taxon>Bifidobacteriaceae</taxon>
        <taxon>Bifidobacterium</taxon>
    </lineage>
</organism>
<dbReference type="InterPro" id="IPR058192">
    <property type="entry name" value="WHD_ROQ1-like"/>
</dbReference>
<dbReference type="InterPro" id="IPR044974">
    <property type="entry name" value="Disease_R_plants"/>
</dbReference>
<dbReference type="GO" id="GO:0043531">
    <property type="term" value="F:ADP binding"/>
    <property type="evidence" value="ECO:0007669"/>
    <property type="project" value="InterPro"/>
</dbReference>
<dbReference type="SUPFAM" id="SSF46785">
    <property type="entry name" value="Winged helix' DNA-binding domain"/>
    <property type="match status" value="1"/>
</dbReference>
<dbReference type="SUPFAM" id="SSF52540">
    <property type="entry name" value="P-loop containing nucleoside triphosphate hydrolases"/>
    <property type="match status" value="1"/>
</dbReference>
<dbReference type="InterPro" id="IPR027417">
    <property type="entry name" value="P-loop_NTPase"/>
</dbReference>
<dbReference type="PANTHER" id="PTHR11017:SF527">
    <property type="entry name" value="TMV RESISTANCE PROTEIN N-LIKE"/>
    <property type="match status" value="1"/>
</dbReference>
<evidence type="ECO:0000259" key="1">
    <source>
        <dbReference type="Pfam" id="PF23282"/>
    </source>
</evidence>
<protein>
    <recommendedName>
        <fullName evidence="1">Disease resistance protein Roq1-like winged-helix domain-containing protein</fullName>
    </recommendedName>
</protein>
<comment type="caution">
    <text evidence="2">The sequence shown here is derived from an EMBL/GenBank/DDBJ whole genome shotgun (WGS) entry which is preliminary data.</text>
</comment>
<gene>
    <name evidence="2" type="ORF">DC496_11065</name>
</gene>
<evidence type="ECO:0000313" key="3">
    <source>
        <dbReference type="Proteomes" id="UP001169990"/>
    </source>
</evidence>
<reference evidence="2" key="2">
    <citation type="journal article" date="2022" name="3 Biotech.">
        <title>Isomaltooligosaccharides utilization and genomic characterization of human infant anti-inflammatory Bifidobacterium longum and Bifidobacterium breve strains.</title>
        <authorList>
            <person name="Sharma S."/>
            <person name="Singh S."/>
            <person name="Chaudhary V."/>
            <person name="Mantri S."/>
            <person name="Chander A."/>
            <person name="Maurya R."/>
            <person name="Rajarammohan S."/>
            <person name="Singh R.P."/>
            <person name="Rishi P."/>
            <person name="Bishnoi M."/>
            <person name="Bhadada S.K."/>
            <person name="Kondepudi K.K."/>
        </authorList>
    </citation>
    <scope>NUCLEOTIDE SEQUENCE</scope>
    <source>
        <strain evidence="2">Bif11</strain>
    </source>
</reference>
<dbReference type="Pfam" id="PF23282">
    <property type="entry name" value="WHD_ROQ1"/>
    <property type="match status" value="1"/>
</dbReference>
<proteinExistence type="predicted"/>
<sequence length="171" mass="19859">YPDQEYLDLSKRVIRYCQGLPLALRVVGSFLIKRSIVEWESHLEKLERSPPDGEIQKVLRISFDLLPDQEKREIFLDISCFFIGMDKDYVTQILKGCDFSATIGISVLIERCLVTVSEEKLRMHDLLRDMGREIVREKSTGRAEKFSRLWKGEDVIDVLSDESVSIFPVKF</sequence>
<dbReference type="GO" id="GO:0006952">
    <property type="term" value="P:defense response"/>
    <property type="evidence" value="ECO:0007669"/>
    <property type="project" value="InterPro"/>
</dbReference>
<feature type="non-terminal residue" evidence="2">
    <location>
        <position position="1"/>
    </location>
</feature>
<dbReference type="InterPro" id="IPR042197">
    <property type="entry name" value="Apaf_helical"/>
</dbReference>
<dbReference type="Proteomes" id="UP001169990">
    <property type="component" value="Unassembled WGS sequence"/>
</dbReference>
<dbReference type="Gene3D" id="1.10.8.430">
    <property type="entry name" value="Helical domain of apoptotic protease-activating factors"/>
    <property type="match status" value="1"/>
</dbReference>
<dbReference type="AlphaFoldDB" id="A0AAW7LJP2"/>
<name>A0AAW7LJP2_BIFBR</name>
<evidence type="ECO:0000313" key="2">
    <source>
        <dbReference type="EMBL" id="MDN4188829.1"/>
    </source>
</evidence>
<dbReference type="InterPro" id="IPR036390">
    <property type="entry name" value="WH_DNA-bd_sf"/>
</dbReference>
<feature type="domain" description="Disease resistance protein Roq1-like winged-helix" evidence="1">
    <location>
        <begin position="70"/>
        <end position="139"/>
    </location>
</feature>
<accession>A0AAW7LJP2</accession>
<dbReference type="EMBL" id="QELD01000047">
    <property type="protein sequence ID" value="MDN4188829.1"/>
    <property type="molecule type" value="Genomic_DNA"/>
</dbReference>
<reference evidence="2" key="1">
    <citation type="submission" date="2018-05" db="EMBL/GenBank/DDBJ databases">
        <authorList>
            <person name="Kondepudi K.K."/>
            <person name="Singh S."/>
            <person name="Chaudhry V."/>
            <person name="Mantri S."/>
            <person name="Bhadada S."/>
            <person name="Bishnoi M."/>
            <person name="Kaur J."/>
            <person name="Sharma S."/>
            <person name="Bhatia R."/>
        </authorList>
    </citation>
    <scope>NUCLEOTIDE SEQUENCE</scope>
    <source>
        <strain evidence="2">Bif11</strain>
    </source>
</reference>
<dbReference type="PANTHER" id="PTHR11017">
    <property type="entry name" value="LEUCINE-RICH REPEAT-CONTAINING PROTEIN"/>
    <property type="match status" value="1"/>
</dbReference>